<dbReference type="EMBL" id="CABPRJ010001271">
    <property type="protein sequence ID" value="VVC35288.1"/>
    <property type="molecule type" value="Genomic_DNA"/>
</dbReference>
<keyword evidence="2" id="KW-1185">Reference proteome</keyword>
<accession>A0A5E4MSM5</accession>
<dbReference type="Proteomes" id="UP000325440">
    <property type="component" value="Unassembled WGS sequence"/>
</dbReference>
<organism evidence="1 2">
    <name type="scientific">Cinara cedri</name>
    <dbReference type="NCBI Taxonomy" id="506608"/>
    <lineage>
        <taxon>Eukaryota</taxon>
        <taxon>Metazoa</taxon>
        <taxon>Ecdysozoa</taxon>
        <taxon>Arthropoda</taxon>
        <taxon>Hexapoda</taxon>
        <taxon>Insecta</taxon>
        <taxon>Pterygota</taxon>
        <taxon>Neoptera</taxon>
        <taxon>Paraneoptera</taxon>
        <taxon>Hemiptera</taxon>
        <taxon>Sternorrhyncha</taxon>
        <taxon>Aphidomorpha</taxon>
        <taxon>Aphidoidea</taxon>
        <taxon>Aphididae</taxon>
        <taxon>Lachninae</taxon>
        <taxon>Cinara</taxon>
    </lineage>
</organism>
<evidence type="ECO:0000313" key="2">
    <source>
        <dbReference type="Proteomes" id="UP000325440"/>
    </source>
</evidence>
<evidence type="ECO:0000313" key="1">
    <source>
        <dbReference type="EMBL" id="VVC35288.1"/>
    </source>
</evidence>
<gene>
    <name evidence="1" type="ORF">CINCED_3A010132</name>
</gene>
<proteinExistence type="predicted"/>
<sequence>MERWCQISISEDRTAFQRAHMQLLRTELSRKEDRNDNWFIKLINGWLICPEFQKKIDFKAPSLNLRNNPPFSIPHCSGKLIASSPEYRLLIN</sequence>
<feature type="non-terminal residue" evidence="1">
    <location>
        <position position="92"/>
    </location>
</feature>
<reference evidence="1 2" key="1">
    <citation type="submission" date="2019-08" db="EMBL/GenBank/DDBJ databases">
        <authorList>
            <person name="Alioto T."/>
            <person name="Alioto T."/>
            <person name="Gomez Garrido J."/>
        </authorList>
    </citation>
    <scope>NUCLEOTIDE SEQUENCE [LARGE SCALE GENOMIC DNA]</scope>
</reference>
<name>A0A5E4MSM5_9HEMI</name>
<dbReference type="AlphaFoldDB" id="A0A5E4MSM5"/>
<protein>
    <submittedName>
        <fullName evidence="1">Uncharacterized protein</fullName>
    </submittedName>
</protein>